<dbReference type="RefSeq" id="WP_126532862.1">
    <property type="nucleotide sequence ID" value="NZ_JADULK010000016.1"/>
</dbReference>
<dbReference type="AlphaFoldDB" id="A0A448STI2"/>
<evidence type="ECO:0000313" key="1">
    <source>
        <dbReference type="EMBL" id="MBH1932304.1"/>
    </source>
</evidence>
<dbReference type="EMBL" id="LR134493">
    <property type="protein sequence ID" value="VEI71008.1"/>
    <property type="molecule type" value="Genomic_DNA"/>
</dbReference>
<protein>
    <submittedName>
        <fullName evidence="1">DUF1493 family protein</fullName>
    </submittedName>
    <submittedName>
        <fullName evidence="2">Protein of uncharacterized function (DUF1493)</fullName>
    </submittedName>
</protein>
<gene>
    <name evidence="1" type="ORF">I5U13_21840</name>
    <name evidence="2" type="ORF">NCTC10036_04194</name>
</gene>
<dbReference type="Proteomes" id="UP000281904">
    <property type="component" value="Chromosome"/>
</dbReference>
<dbReference type="Pfam" id="PF07377">
    <property type="entry name" value="DUF1493"/>
    <property type="match status" value="1"/>
</dbReference>
<reference evidence="2 3" key="1">
    <citation type="submission" date="2018-12" db="EMBL/GenBank/DDBJ databases">
        <authorList>
            <consortium name="Pathogen Informatics"/>
        </authorList>
    </citation>
    <scope>NUCLEOTIDE SEQUENCE [LARGE SCALE GENOMIC DNA]</scope>
    <source>
        <strain evidence="2 3">NCTC10036</strain>
    </source>
</reference>
<evidence type="ECO:0000313" key="2">
    <source>
        <dbReference type="EMBL" id="VEI71008.1"/>
    </source>
</evidence>
<dbReference type="Proteomes" id="UP000624159">
    <property type="component" value="Unassembled WGS sequence"/>
</dbReference>
<evidence type="ECO:0000313" key="4">
    <source>
        <dbReference type="Proteomes" id="UP000624159"/>
    </source>
</evidence>
<sequence length="115" mass="13501">MGLDESKALAVFEWYDSKWNLPTLFSKKRPLTLNTSLSTGKYPWAREEGDRIMREFFDTFQVERAEFDFLKYWPYEKGLIPNFLLPKSQRVDAAEPEPLTIGMLIASARAGRWLY</sequence>
<organism evidence="2 3">
    <name type="scientific">Serratia rubidaea</name>
    <name type="common">Serratia marinorubra</name>
    <dbReference type="NCBI Taxonomy" id="61652"/>
    <lineage>
        <taxon>Bacteria</taxon>
        <taxon>Pseudomonadati</taxon>
        <taxon>Pseudomonadota</taxon>
        <taxon>Gammaproteobacteria</taxon>
        <taxon>Enterobacterales</taxon>
        <taxon>Yersiniaceae</taxon>
        <taxon>Serratia</taxon>
    </lineage>
</organism>
<evidence type="ECO:0000313" key="3">
    <source>
        <dbReference type="Proteomes" id="UP000281904"/>
    </source>
</evidence>
<accession>A0A448STI2</accession>
<dbReference type="EMBL" id="JADULK010000016">
    <property type="protein sequence ID" value="MBH1932304.1"/>
    <property type="molecule type" value="Genomic_DNA"/>
</dbReference>
<reference evidence="1 4" key="2">
    <citation type="submission" date="2020-11" db="EMBL/GenBank/DDBJ databases">
        <title>Enhanced detection system for hospital associated transmission using whole genome sequencing surveillance.</title>
        <authorList>
            <person name="Harrison L.H."/>
            <person name="Van Tyne D."/>
            <person name="Marsh J.W."/>
            <person name="Griffith M.P."/>
            <person name="Snyder D.J."/>
            <person name="Cooper V.S."/>
            <person name="Mustapha M."/>
        </authorList>
    </citation>
    <scope>NUCLEOTIDE SEQUENCE [LARGE SCALE GENOMIC DNA]</scope>
    <source>
        <strain evidence="1 4">SER00230</strain>
    </source>
</reference>
<proteinExistence type="predicted"/>
<name>A0A448STI2_SERRU</name>
<keyword evidence="4" id="KW-1185">Reference proteome</keyword>
<dbReference type="InterPro" id="IPR010862">
    <property type="entry name" value="DUF1493"/>
</dbReference>